<dbReference type="KEGG" id="ptrp:DCO17_01725"/>
<evidence type="ECO:0000256" key="5">
    <source>
        <dbReference type="ARBA" id="ARBA00023136"/>
    </source>
</evidence>
<dbReference type="PANTHER" id="PTHR30250:SF11">
    <property type="entry name" value="O-ANTIGEN TRANSPORTER-RELATED"/>
    <property type="match status" value="1"/>
</dbReference>
<evidence type="ECO:0000256" key="6">
    <source>
        <dbReference type="SAM" id="Phobius"/>
    </source>
</evidence>
<comment type="subcellular location">
    <subcellularLocation>
        <location evidence="1">Cell membrane</location>
        <topology evidence="1">Multi-pass membrane protein</topology>
    </subcellularLocation>
</comment>
<proteinExistence type="predicted"/>
<feature type="transmembrane region" description="Helical" evidence="6">
    <location>
        <begin position="83"/>
        <end position="107"/>
    </location>
</feature>
<gene>
    <name evidence="7" type="ORF">DCO17_01725</name>
</gene>
<feature type="transmembrane region" description="Helical" evidence="6">
    <location>
        <begin position="12"/>
        <end position="35"/>
    </location>
</feature>
<feature type="transmembrane region" description="Helical" evidence="6">
    <location>
        <begin position="41"/>
        <end position="62"/>
    </location>
</feature>
<evidence type="ECO:0000256" key="1">
    <source>
        <dbReference type="ARBA" id="ARBA00004651"/>
    </source>
</evidence>
<keyword evidence="5 6" id="KW-0472">Membrane</keyword>
<reference evidence="7 8" key="1">
    <citation type="submission" date="2018-04" db="EMBL/GenBank/DDBJ databases">
        <title>Polynucleobacter sp. UH21B genome.</title>
        <authorList>
            <person name="Hahn M.W."/>
        </authorList>
    </citation>
    <scope>NUCLEOTIDE SEQUENCE [LARGE SCALE GENOMIC DNA]</scope>
    <source>
        <strain evidence="7 8">MWH-UH21B</strain>
    </source>
</reference>
<feature type="transmembrane region" description="Helical" evidence="6">
    <location>
        <begin position="422"/>
        <end position="440"/>
    </location>
</feature>
<keyword evidence="4 6" id="KW-1133">Transmembrane helix</keyword>
<feature type="transmembrane region" description="Helical" evidence="6">
    <location>
        <begin position="179"/>
        <end position="202"/>
    </location>
</feature>
<dbReference type="GO" id="GO:0005886">
    <property type="term" value="C:plasma membrane"/>
    <property type="evidence" value="ECO:0007669"/>
    <property type="project" value="UniProtKB-SubCell"/>
</dbReference>
<keyword evidence="3 6" id="KW-0812">Transmembrane</keyword>
<protein>
    <submittedName>
        <fullName evidence="7">Uncharacterized protein</fullName>
    </submittedName>
</protein>
<evidence type="ECO:0000313" key="7">
    <source>
        <dbReference type="EMBL" id="QKM64058.1"/>
    </source>
</evidence>
<name>A0A6M9PXG7_9BURK</name>
<evidence type="ECO:0000256" key="4">
    <source>
        <dbReference type="ARBA" id="ARBA00022989"/>
    </source>
</evidence>
<dbReference type="RefSeq" id="WP_173955102.1">
    <property type="nucleotide sequence ID" value="NZ_CP028942.1"/>
</dbReference>
<feature type="transmembrane region" description="Helical" evidence="6">
    <location>
        <begin position="293"/>
        <end position="318"/>
    </location>
</feature>
<feature type="transmembrane region" description="Helical" evidence="6">
    <location>
        <begin position="330"/>
        <end position="350"/>
    </location>
</feature>
<dbReference type="PANTHER" id="PTHR30250">
    <property type="entry name" value="PST FAMILY PREDICTED COLANIC ACID TRANSPORTER"/>
    <property type="match status" value="1"/>
</dbReference>
<feature type="transmembrane region" description="Helical" evidence="6">
    <location>
        <begin position="395"/>
        <end position="415"/>
    </location>
</feature>
<keyword evidence="2" id="KW-1003">Cell membrane</keyword>
<dbReference type="EMBL" id="CP028942">
    <property type="protein sequence ID" value="QKM64058.1"/>
    <property type="molecule type" value="Genomic_DNA"/>
</dbReference>
<dbReference type="InterPro" id="IPR050833">
    <property type="entry name" value="Poly_Biosynth_Transport"/>
</dbReference>
<evidence type="ECO:0000256" key="2">
    <source>
        <dbReference type="ARBA" id="ARBA00022475"/>
    </source>
</evidence>
<dbReference type="Proteomes" id="UP000503312">
    <property type="component" value="Chromosome"/>
</dbReference>
<feature type="transmembrane region" description="Helical" evidence="6">
    <location>
        <begin position="119"/>
        <end position="141"/>
    </location>
</feature>
<dbReference type="AlphaFoldDB" id="A0A6M9PXG7"/>
<dbReference type="Pfam" id="PF01943">
    <property type="entry name" value="Polysacc_synt"/>
    <property type="match status" value="1"/>
</dbReference>
<feature type="transmembrane region" description="Helical" evidence="6">
    <location>
        <begin position="362"/>
        <end position="383"/>
    </location>
</feature>
<accession>A0A6M9PXG7</accession>
<dbReference type="InterPro" id="IPR002797">
    <property type="entry name" value="Polysacc_synth"/>
</dbReference>
<evidence type="ECO:0000313" key="8">
    <source>
        <dbReference type="Proteomes" id="UP000503312"/>
    </source>
</evidence>
<organism evidence="7 8">
    <name type="scientific">Polynucleobacter tropicus</name>
    <dbReference type="NCBI Taxonomy" id="1743174"/>
    <lineage>
        <taxon>Bacteria</taxon>
        <taxon>Pseudomonadati</taxon>
        <taxon>Pseudomonadota</taxon>
        <taxon>Betaproteobacteria</taxon>
        <taxon>Burkholderiales</taxon>
        <taxon>Burkholderiaceae</taxon>
        <taxon>Polynucleobacter</taxon>
    </lineage>
</organism>
<keyword evidence="8" id="KW-1185">Reference proteome</keyword>
<feature type="transmembrane region" description="Helical" evidence="6">
    <location>
        <begin position="446"/>
        <end position="464"/>
    </location>
</feature>
<sequence>MKIIATLKRSMSIYVAGNLMVKGLSFIAIPIYANIFTPNDFGIIEMVIVSGLFMATLSNPGVDSAFSSLFLKIETYGNTRRSIIFSSVLQMQIIWGLLILLIALFISKPLSEYLGGEKYYWYYFALNFIGVFFTQIMLYVMDGMRLLHRALPCFLLLLAQSVTSIGLLLIFVVSMKMGILGVFLASTISSFILAIFSWALMRNYLMVRVPRKPIVIRVLKICLPLLPAGVLTYILMNGNRWILEYYFGAEAVGLFVLAAKFSLFVTIFLEAFRMAWWPLALRAMQSPGGKGHFYLLSNLYVGVACAAIVFITFLSPYLLKNFTAPAYYSAWPMVSIFCWQVFFYIFALIFSPGIWVTHKTYLSLPISIASVIAGVIFSCMLIPKFGAIGAAISNLLIFIVFCVITIFISEIYWRVNYPIRKFFLQIFVSLMQMLVMVNFYDSLPFWLLFLIAVLVGFGLVFSSIQLRELRKFIF</sequence>
<feature type="transmembrane region" description="Helical" evidence="6">
    <location>
        <begin position="214"/>
        <end position="236"/>
    </location>
</feature>
<evidence type="ECO:0000256" key="3">
    <source>
        <dbReference type="ARBA" id="ARBA00022692"/>
    </source>
</evidence>
<feature type="transmembrane region" description="Helical" evidence="6">
    <location>
        <begin position="251"/>
        <end position="272"/>
    </location>
</feature>
<feature type="transmembrane region" description="Helical" evidence="6">
    <location>
        <begin position="153"/>
        <end position="173"/>
    </location>
</feature>